<keyword evidence="2" id="KW-1185">Reference proteome</keyword>
<evidence type="ECO:0000313" key="1">
    <source>
        <dbReference type="EMBL" id="CAG5078872.1"/>
    </source>
</evidence>
<protein>
    <submittedName>
        <fullName evidence="1">Uncharacterized protein</fullName>
    </submittedName>
</protein>
<dbReference type="KEGG" id="ptan:CRYO30217_00793"/>
<name>A0A916NAB6_9FLAO</name>
<organism evidence="1 2">
    <name type="scientific">Parvicella tangerina</name>
    <dbReference type="NCBI Taxonomy" id="2829795"/>
    <lineage>
        <taxon>Bacteria</taxon>
        <taxon>Pseudomonadati</taxon>
        <taxon>Bacteroidota</taxon>
        <taxon>Flavobacteriia</taxon>
        <taxon>Flavobacteriales</taxon>
        <taxon>Parvicellaceae</taxon>
        <taxon>Parvicella</taxon>
    </lineage>
</organism>
<gene>
    <name evidence="1" type="ORF">CRYO30217_00793</name>
</gene>
<dbReference type="Proteomes" id="UP000683507">
    <property type="component" value="Chromosome"/>
</dbReference>
<evidence type="ECO:0000313" key="2">
    <source>
        <dbReference type="Proteomes" id="UP000683507"/>
    </source>
</evidence>
<proteinExistence type="predicted"/>
<reference evidence="1" key="1">
    <citation type="submission" date="2021-04" db="EMBL/GenBank/DDBJ databases">
        <authorList>
            <person name="Rodrigo-Torres L."/>
            <person name="Arahal R. D."/>
            <person name="Lucena T."/>
        </authorList>
    </citation>
    <scope>NUCLEOTIDE SEQUENCE</scope>
    <source>
        <strain evidence="1">AS29M-1</strain>
    </source>
</reference>
<dbReference type="AlphaFoldDB" id="A0A916NAB6"/>
<sequence>MLFYYLWIMMKLLIYSAFIFVFASCVSTNAEQIAEDWCECKKIEIHQSSLQGEQCFQEWDKKYGKLEFNDQQVAKFNEIIKECMDE</sequence>
<dbReference type="EMBL" id="OU015584">
    <property type="protein sequence ID" value="CAG5078872.1"/>
    <property type="molecule type" value="Genomic_DNA"/>
</dbReference>
<accession>A0A916NAB6</accession>